<gene>
    <name evidence="3" type="ORF">CORC01_05501</name>
</gene>
<evidence type="ECO:0000313" key="4">
    <source>
        <dbReference type="Proteomes" id="UP000176998"/>
    </source>
</evidence>
<reference evidence="3 4" key="1">
    <citation type="submission" date="2016-09" db="EMBL/GenBank/DDBJ databases">
        <authorList>
            <person name="Capua I."/>
            <person name="De Benedictis P."/>
            <person name="Joannis T."/>
            <person name="Lombin L.H."/>
            <person name="Cattoli G."/>
        </authorList>
    </citation>
    <scope>NUCLEOTIDE SEQUENCE [LARGE SCALE GENOMIC DNA]</scope>
    <source>
        <strain evidence="3 4">IMI 309357</strain>
    </source>
</reference>
<feature type="compositionally biased region" description="Polar residues" evidence="1">
    <location>
        <begin position="1"/>
        <end position="20"/>
    </location>
</feature>
<feature type="region of interest" description="Disordered" evidence="1">
    <location>
        <begin position="83"/>
        <end position="163"/>
    </location>
</feature>
<feature type="region of interest" description="Disordered" evidence="1">
    <location>
        <begin position="304"/>
        <end position="323"/>
    </location>
</feature>
<name>A0A1G4BCX3_9PEZI</name>
<feature type="region of interest" description="Disordered" evidence="1">
    <location>
        <begin position="1"/>
        <end position="44"/>
    </location>
</feature>
<dbReference type="OrthoDB" id="5424797at2759"/>
<sequence>MPSTSSTLGVQTQPRTSTAQPAPRSSFAVILESSPRKRTGTAAVRTVEDDADELVISDLSPQFRKLAAQAKLGVSLAKPALPEAIKDEPEVTSPGAATPPPQPRKRGRPKGFRPALMGNRASQEAAESGPRKLRPDRPKIGALYAGKRRGRPPKAASPKPRDIYESLNPHFNTYICEWKGCQAELHNFATLQKHVLIVHAKSVAARCRWAKCADRQPPREFPTPADLKSHLEDLHMLPIAWQVGDGPQVSFKRYAPDDGTKLPDYLFDKAGNQITPSIRDQKEEDLYTWRNNRRKLKDLLLLRDQNLPSEDEDDGMEEVAEGD</sequence>
<evidence type="ECO:0000256" key="1">
    <source>
        <dbReference type="SAM" id="MobiDB-lite"/>
    </source>
</evidence>
<feature type="compositionally biased region" description="Acidic residues" evidence="1">
    <location>
        <begin position="309"/>
        <end position="323"/>
    </location>
</feature>
<feature type="domain" description="C2H2-type" evidence="2">
    <location>
        <begin position="176"/>
        <end position="199"/>
    </location>
</feature>
<accession>A0A1G4BCX3</accession>
<dbReference type="EMBL" id="MJBS01000038">
    <property type="protein sequence ID" value="OHE99220.1"/>
    <property type="molecule type" value="Genomic_DNA"/>
</dbReference>
<comment type="caution">
    <text evidence="3">The sequence shown here is derived from an EMBL/GenBank/DDBJ whole genome shotgun (WGS) entry which is preliminary data.</text>
</comment>
<keyword evidence="4" id="KW-1185">Reference proteome</keyword>
<dbReference type="AlphaFoldDB" id="A0A1G4BCX3"/>
<evidence type="ECO:0000259" key="2">
    <source>
        <dbReference type="PROSITE" id="PS00028"/>
    </source>
</evidence>
<organism evidence="3 4">
    <name type="scientific">Colletotrichum orchidophilum</name>
    <dbReference type="NCBI Taxonomy" id="1209926"/>
    <lineage>
        <taxon>Eukaryota</taxon>
        <taxon>Fungi</taxon>
        <taxon>Dikarya</taxon>
        <taxon>Ascomycota</taxon>
        <taxon>Pezizomycotina</taxon>
        <taxon>Sordariomycetes</taxon>
        <taxon>Hypocreomycetidae</taxon>
        <taxon>Glomerellales</taxon>
        <taxon>Glomerellaceae</taxon>
        <taxon>Colletotrichum</taxon>
    </lineage>
</organism>
<dbReference type="SMART" id="SM00355">
    <property type="entry name" value="ZnF_C2H2"/>
    <property type="match status" value="2"/>
</dbReference>
<dbReference type="Gene3D" id="3.30.160.60">
    <property type="entry name" value="Classic Zinc Finger"/>
    <property type="match status" value="1"/>
</dbReference>
<dbReference type="STRING" id="1209926.A0A1G4BCX3"/>
<dbReference type="Proteomes" id="UP000176998">
    <property type="component" value="Unassembled WGS sequence"/>
</dbReference>
<dbReference type="RefSeq" id="XP_022476369.1">
    <property type="nucleotide sequence ID" value="XM_022617144.1"/>
</dbReference>
<proteinExistence type="predicted"/>
<dbReference type="GeneID" id="34558654"/>
<feature type="compositionally biased region" description="Basic and acidic residues" evidence="1">
    <location>
        <begin position="129"/>
        <end position="139"/>
    </location>
</feature>
<evidence type="ECO:0000313" key="3">
    <source>
        <dbReference type="EMBL" id="OHE99220.1"/>
    </source>
</evidence>
<dbReference type="InterPro" id="IPR013087">
    <property type="entry name" value="Znf_C2H2_type"/>
</dbReference>
<protein>
    <recommendedName>
        <fullName evidence="2">C2H2-type domain-containing protein</fullName>
    </recommendedName>
</protein>
<dbReference type="PROSITE" id="PS00028">
    <property type="entry name" value="ZINC_FINGER_C2H2_1"/>
    <property type="match status" value="1"/>
</dbReference>